<dbReference type="EMBL" id="JAIWYP010000055">
    <property type="protein sequence ID" value="KAH3690705.1"/>
    <property type="molecule type" value="Genomic_DNA"/>
</dbReference>
<proteinExistence type="predicted"/>
<accession>A0A9D3Y2H0</accession>
<evidence type="ECO:0000313" key="2">
    <source>
        <dbReference type="Proteomes" id="UP000828390"/>
    </source>
</evidence>
<reference evidence="1" key="1">
    <citation type="journal article" date="2019" name="bioRxiv">
        <title>The Genome of the Zebra Mussel, Dreissena polymorpha: A Resource for Invasive Species Research.</title>
        <authorList>
            <person name="McCartney M.A."/>
            <person name="Auch B."/>
            <person name="Kono T."/>
            <person name="Mallez S."/>
            <person name="Zhang Y."/>
            <person name="Obille A."/>
            <person name="Becker A."/>
            <person name="Abrahante J.E."/>
            <person name="Garbe J."/>
            <person name="Badalamenti J.P."/>
            <person name="Herman A."/>
            <person name="Mangelson H."/>
            <person name="Liachko I."/>
            <person name="Sullivan S."/>
            <person name="Sone E.D."/>
            <person name="Koren S."/>
            <person name="Silverstein K.A.T."/>
            <person name="Beckman K.B."/>
            <person name="Gohl D.M."/>
        </authorList>
    </citation>
    <scope>NUCLEOTIDE SEQUENCE</scope>
    <source>
        <strain evidence="1">Duluth1</strain>
        <tissue evidence="1">Whole animal</tissue>
    </source>
</reference>
<dbReference type="AlphaFoldDB" id="A0A9D3Y2H0"/>
<keyword evidence="2" id="KW-1185">Reference proteome</keyword>
<sequence length="560" mass="66400">MKISSKTDEAPVKLLLAPIEIESLTKKPLVKKNHVIQPKHRGNLNVKVRKNANKIELIPKQLNVNTQPCNDPSLKLVNDKSEKTKGSCTVKSDKSIVETIERVTETSVNDIQSQTKELKEQQSSLCSAIEQLREVSKIYSDITKLKGQQKNCKQDENIQSKIETMQMEHDVKLNQIQSSIAIAEINAKIQAQDVQSKYELGLGKLKLEEWKAQLQSVLSRETQGQTQSHDFQLMKMRADIEREKQQQKDWYVAQESERERIFKKELQDIQHSQVIQKDNIEKQFKQFQEQQRQDHEARLKERAEMFAIEMQKLKSEQALFIEERHKIFARQIENDKQDYEVHMLKIKEDFNRDRDERKHIAEELSQTRSYNFEREMERDKRIFSVDMCKVKQEFEERMRLIQESSNFEKDTRKQQFLSEQLDRKLQTTHALANQKDNMEKYKADLMAQIKSKQIEKQDENEKLKIQMKMAEYELKLQGATMKASFNKYLFKLIPSPVTTFEYQLEKSAETAPYSIIRTFEQLWNVQYDQSLDILRLINSKRNWRPVQKKLLKIIHRLLHI</sequence>
<name>A0A9D3Y2H0_DREPO</name>
<gene>
    <name evidence="1" type="ORF">DPMN_192940</name>
</gene>
<reference evidence="1" key="2">
    <citation type="submission" date="2020-11" db="EMBL/GenBank/DDBJ databases">
        <authorList>
            <person name="McCartney M.A."/>
            <person name="Auch B."/>
            <person name="Kono T."/>
            <person name="Mallez S."/>
            <person name="Becker A."/>
            <person name="Gohl D.M."/>
            <person name="Silverstein K.A.T."/>
            <person name="Koren S."/>
            <person name="Bechman K.B."/>
            <person name="Herman A."/>
            <person name="Abrahante J.E."/>
            <person name="Garbe J."/>
        </authorList>
    </citation>
    <scope>NUCLEOTIDE SEQUENCE</scope>
    <source>
        <strain evidence="1">Duluth1</strain>
        <tissue evidence="1">Whole animal</tissue>
    </source>
</reference>
<dbReference type="Proteomes" id="UP000828390">
    <property type="component" value="Unassembled WGS sequence"/>
</dbReference>
<organism evidence="1 2">
    <name type="scientific">Dreissena polymorpha</name>
    <name type="common">Zebra mussel</name>
    <name type="synonym">Mytilus polymorpha</name>
    <dbReference type="NCBI Taxonomy" id="45954"/>
    <lineage>
        <taxon>Eukaryota</taxon>
        <taxon>Metazoa</taxon>
        <taxon>Spiralia</taxon>
        <taxon>Lophotrochozoa</taxon>
        <taxon>Mollusca</taxon>
        <taxon>Bivalvia</taxon>
        <taxon>Autobranchia</taxon>
        <taxon>Heteroconchia</taxon>
        <taxon>Euheterodonta</taxon>
        <taxon>Imparidentia</taxon>
        <taxon>Neoheterodontei</taxon>
        <taxon>Myida</taxon>
        <taxon>Dreissenoidea</taxon>
        <taxon>Dreissenidae</taxon>
        <taxon>Dreissena</taxon>
    </lineage>
</organism>
<evidence type="ECO:0000313" key="1">
    <source>
        <dbReference type="EMBL" id="KAH3690705.1"/>
    </source>
</evidence>
<comment type="caution">
    <text evidence="1">The sequence shown here is derived from an EMBL/GenBank/DDBJ whole genome shotgun (WGS) entry which is preliminary data.</text>
</comment>
<protein>
    <submittedName>
        <fullName evidence="1">Uncharacterized protein</fullName>
    </submittedName>
</protein>